<protein>
    <recommendedName>
        <fullName evidence="6">Protein HflK</fullName>
    </recommendedName>
</protein>
<dbReference type="OrthoDB" id="9779595at2"/>
<feature type="region of interest" description="Disordered" evidence="7">
    <location>
        <begin position="366"/>
        <end position="411"/>
    </location>
</feature>
<proteinExistence type="inferred from homology"/>
<evidence type="ECO:0000256" key="7">
    <source>
        <dbReference type="SAM" id="MobiDB-lite"/>
    </source>
</evidence>
<feature type="transmembrane region" description="Helical" evidence="6">
    <location>
        <begin position="64"/>
        <end position="86"/>
    </location>
</feature>
<evidence type="ECO:0000256" key="3">
    <source>
        <dbReference type="ARBA" id="ARBA00022692"/>
    </source>
</evidence>
<dbReference type="InterPro" id="IPR010201">
    <property type="entry name" value="HflK"/>
</dbReference>
<evidence type="ECO:0000256" key="4">
    <source>
        <dbReference type="ARBA" id="ARBA00022989"/>
    </source>
</evidence>
<comment type="subunit">
    <text evidence="6">HflC and HflK may interact to form a multimeric complex.</text>
</comment>
<accession>A4BLP6</accession>
<gene>
    <name evidence="9" type="ORF">NB231_15478</name>
</gene>
<dbReference type="HOGENOM" id="CLU_039173_1_0_6"/>
<dbReference type="SMART" id="SM00244">
    <property type="entry name" value="PHB"/>
    <property type="match status" value="1"/>
</dbReference>
<evidence type="ECO:0000256" key="1">
    <source>
        <dbReference type="ARBA" id="ARBA00004167"/>
    </source>
</evidence>
<dbReference type="AlphaFoldDB" id="A4BLP6"/>
<dbReference type="Pfam" id="PF01145">
    <property type="entry name" value="Band_7"/>
    <property type="match status" value="1"/>
</dbReference>
<dbReference type="PANTHER" id="PTHR43327:SF2">
    <property type="entry name" value="MODULATOR OF FTSH PROTEASE HFLK"/>
    <property type="match status" value="1"/>
</dbReference>
<comment type="function">
    <text evidence="6">HflC and HflK could encode or regulate a protease.</text>
</comment>
<dbReference type="STRING" id="314278.NB231_15478"/>
<evidence type="ECO:0000259" key="8">
    <source>
        <dbReference type="SMART" id="SM00244"/>
    </source>
</evidence>
<dbReference type="PANTHER" id="PTHR43327">
    <property type="entry name" value="STOMATIN-LIKE PROTEIN 2, MITOCHONDRIAL"/>
    <property type="match status" value="1"/>
</dbReference>
<dbReference type="NCBIfam" id="TIGR01933">
    <property type="entry name" value="hflK"/>
    <property type="match status" value="1"/>
</dbReference>
<feature type="region of interest" description="Disordered" evidence="7">
    <location>
        <begin position="1"/>
        <end position="26"/>
    </location>
</feature>
<dbReference type="InterPro" id="IPR020980">
    <property type="entry name" value="Membrane_HflK_N"/>
</dbReference>
<dbReference type="Gene3D" id="3.30.479.30">
    <property type="entry name" value="Band 7 domain"/>
    <property type="match status" value="1"/>
</dbReference>
<evidence type="ECO:0000313" key="10">
    <source>
        <dbReference type="Proteomes" id="UP000003374"/>
    </source>
</evidence>
<evidence type="ECO:0000313" key="9">
    <source>
        <dbReference type="EMBL" id="EAR23234.1"/>
    </source>
</evidence>
<comment type="caution">
    <text evidence="9">The sequence shown here is derived from an EMBL/GenBank/DDBJ whole genome shotgun (WGS) entry which is preliminary data.</text>
</comment>
<dbReference type="InterPro" id="IPR050710">
    <property type="entry name" value="Band7/mec-2_domain"/>
</dbReference>
<feature type="compositionally biased region" description="Low complexity" evidence="7">
    <location>
        <begin position="378"/>
        <end position="404"/>
    </location>
</feature>
<dbReference type="Pfam" id="PF12221">
    <property type="entry name" value="HflK_N"/>
    <property type="match status" value="1"/>
</dbReference>
<keyword evidence="3 6" id="KW-0812">Transmembrane</keyword>
<organism evidence="9 10">
    <name type="scientific">Nitrococcus mobilis Nb-231</name>
    <dbReference type="NCBI Taxonomy" id="314278"/>
    <lineage>
        <taxon>Bacteria</taxon>
        <taxon>Pseudomonadati</taxon>
        <taxon>Pseudomonadota</taxon>
        <taxon>Gammaproteobacteria</taxon>
        <taxon>Chromatiales</taxon>
        <taxon>Ectothiorhodospiraceae</taxon>
        <taxon>Nitrococcus</taxon>
    </lineage>
</organism>
<feature type="domain" description="Band 7" evidence="8">
    <location>
        <begin position="81"/>
        <end position="257"/>
    </location>
</feature>
<dbReference type="RefSeq" id="WP_005004292.1">
    <property type="nucleotide sequence ID" value="NZ_CH672427.1"/>
</dbReference>
<evidence type="ECO:0000256" key="5">
    <source>
        <dbReference type="ARBA" id="ARBA00023136"/>
    </source>
</evidence>
<name>A4BLP6_9GAMM</name>
<comment type="similarity">
    <text evidence="2 6">Belongs to the band 7/mec-2 family. HflK subfamily.</text>
</comment>
<keyword evidence="10" id="KW-1185">Reference proteome</keyword>
<keyword evidence="4 6" id="KW-1133">Transmembrane helix</keyword>
<sequence length="411" mass="45196">MSWNDPGSGNRDPWGGRRDDQGPPDLDELVRKLKERFKQLFRRGNDRGDGGDGGGAPRRGGGGVIGIAIILAIGATIWLLSGFYIVDQGWRGLVTRFGKYTATTLPGPHWHLPYPIEQVSQVNAEQRRRLTIGYGVIGPGRARPVLSEALMLTEDENIVNVQLAVQYHVSDPAKYVFNFSDADQTLKDVTESALREVIGKHDMDFVLTRGRAEVAAETQSMIESIIDRYELGLEVVTVAIQDIRPPEQVQSAFSDVNKAREDEQRLINQAQSYRNAVLPKAQGEAARISEQAAGYRAEAIARAEGDTSRFSQIASEYAKAPEITRERLYLETMEGVFSSVGKVVVSDTKGGQPFMYLPLDRMLERARSQQQSKVGTRAPAAKAAPAAPSAAKDNEAAASQQSNRSRSREVR</sequence>
<dbReference type="EMBL" id="AAOF01000001">
    <property type="protein sequence ID" value="EAR23234.1"/>
    <property type="molecule type" value="Genomic_DNA"/>
</dbReference>
<dbReference type="GO" id="GO:0016020">
    <property type="term" value="C:membrane"/>
    <property type="evidence" value="ECO:0007669"/>
    <property type="project" value="UniProtKB-SubCell"/>
</dbReference>
<dbReference type="SUPFAM" id="SSF117892">
    <property type="entry name" value="Band 7/SPFH domain"/>
    <property type="match status" value="1"/>
</dbReference>
<dbReference type="CDD" id="cd03404">
    <property type="entry name" value="SPFH_HflK"/>
    <property type="match status" value="1"/>
</dbReference>
<reference evidence="9 10" key="1">
    <citation type="submission" date="2006-02" db="EMBL/GenBank/DDBJ databases">
        <authorList>
            <person name="Waterbury J."/>
            <person name="Ferriera S."/>
            <person name="Johnson J."/>
            <person name="Kravitz S."/>
            <person name="Halpern A."/>
            <person name="Remington K."/>
            <person name="Beeson K."/>
            <person name="Tran B."/>
            <person name="Rogers Y.-H."/>
            <person name="Friedman R."/>
            <person name="Venter J.C."/>
        </authorList>
    </citation>
    <scope>NUCLEOTIDE SEQUENCE [LARGE SCALE GENOMIC DNA]</scope>
    <source>
        <strain evidence="9 10">Nb-231</strain>
    </source>
</reference>
<comment type="subcellular location">
    <subcellularLocation>
        <location evidence="1">Membrane</location>
        <topology evidence="1">Single-pass membrane protein</topology>
    </subcellularLocation>
</comment>
<evidence type="ECO:0000256" key="2">
    <source>
        <dbReference type="ARBA" id="ARBA00006971"/>
    </source>
</evidence>
<dbReference type="InterPro" id="IPR036013">
    <property type="entry name" value="Band_7/SPFH_dom_sf"/>
</dbReference>
<evidence type="ECO:0000256" key="6">
    <source>
        <dbReference type="RuleBase" id="RU364113"/>
    </source>
</evidence>
<dbReference type="Proteomes" id="UP000003374">
    <property type="component" value="Unassembled WGS sequence"/>
</dbReference>
<dbReference type="InterPro" id="IPR001107">
    <property type="entry name" value="Band_7"/>
</dbReference>
<dbReference type="eggNOG" id="COG0330">
    <property type="taxonomic scope" value="Bacteria"/>
</dbReference>
<keyword evidence="5 6" id="KW-0472">Membrane</keyword>